<dbReference type="AlphaFoldDB" id="A0AAW1LEW7"/>
<dbReference type="GO" id="GO:0051082">
    <property type="term" value="F:unfolded protein binding"/>
    <property type="evidence" value="ECO:0007669"/>
    <property type="project" value="TreeGrafter"/>
</dbReference>
<proteinExistence type="predicted"/>
<feature type="domain" description="GBF-interacting protein 1 N-terminal" evidence="2">
    <location>
        <begin position="14"/>
        <end position="73"/>
    </location>
</feature>
<dbReference type="PANTHER" id="PTHR46775:SF1">
    <property type="entry name" value="FLOCCULATION PROTEIN (DUF1296)"/>
    <property type="match status" value="1"/>
</dbReference>
<evidence type="ECO:0000313" key="4">
    <source>
        <dbReference type="Proteomes" id="UP001443914"/>
    </source>
</evidence>
<feature type="compositionally biased region" description="Basic and acidic residues" evidence="1">
    <location>
        <begin position="393"/>
        <end position="409"/>
    </location>
</feature>
<sequence length="714" mass="77202">MSNNGVSSTSRVSIPTNVRKTIHNIKEIAKNHSDDDIYAMLKECSMDPNETAQRLLHLDTFHQVKRKRGRKNEVVKSRPGEDSRWKPGNHARGTRGGRGNTSSQRHSDAGGRRSNSSWKENGVVEIRDRGFRNPPAPVSKEINAHQPRHVEKAMAISTIGPVKIPNGNLGGEHDSKPSGTESCRSKESTDHVLMPSEDSLIPPSGGAVQRDERIEQISTAVSPRVPVDDGLDSTKSSSDSHQCDPQGLDRTPASTSIVEKEAYKPANIEQTDLIEFSSAEKSHAPDIVSAVKPISLQDVGPLAGVEEAASKLVKLKISDAQNVIIPDHIQVPDAVKNVLNFGSINASFGVRANYVQNGFIKNSHSTRDEAPDEASEKSSSRDEDTVSPAMQGEHTEFQHLEPHSPDENHPGINHPVDSQVLSSANNDQLKEHNFPAMGPPFPIVQATPNYSFGFMPPMLANTLVHPEGFESQAHVSSSLSGSSPGVSTSSTPPLTQSNGVGQASVAVSPHQIPPFRQPYPPNFFPYSHYYSQFYIPPNMHQYYSHSAFPTPLPTSNVFMPPPTAAAAMKTSPAHYKPRANGLNQAPNGVASSYGMYGQNNMATSGNPNTSADLLPTAPKDNYTYSGQQNEGSAVWHPATGRDTSSFPINAFLGHQLINPQSGHGPFTVYHTLQPIPSPAPGHPLLQQSQPVIGPVESVGPPSNAYQQAQINWNM</sequence>
<feature type="region of interest" description="Disordered" evidence="1">
    <location>
        <begin position="163"/>
        <end position="251"/>
    </location>
</feature>
<protein>
    <recommendedName>
        <fullName evidence="2">GBF-interacting protein 1 N-terminal domain-containing protein</fullName>
    </recommendedName>
</protein>
<dbReference type="SUPFAM" id="SSF46934">
    <property type="entry name" value="UBA-like"/>
    <property type="match status" value="1"/>
</dbReference>
<dbReference type="PANTHER" id="PTHR46775">
    <property type="entry name" value="FLOCCULATION PROTEIN (DUF1296)"/>
    <property type="match status" value="1"/>
</dbReference>
<gene>
    <name evidence="3" type="ORF">RND81_04G174600</name>
</gene>
<name>A0AAW1LEW7_SAPOF</name>
<evidence type="ECO:0000259" key="2">
    <source>
        <dbReference type="Pfam" id="PF06972"/>
    </source>
</evidence>
<keyword evidence="4" id="KW-1185">Reference proteome</keyword>
<organism evidence="3 4">
    <name type="scientific">Saponaria officinalis</name>
    <name type="common">Common soapwort</name>
    <name type="synonym">Lychnis saponaria</name>
    <dbReference type="NCBI Taxonomy" id="3572"/>
    <lineage>
        <taxon>Eukaryota</taxon>
        <taxon>Viridiplantae</taxon>
        <taxon>Streptophyta</taxon>
        <taxon>Embryophyta</taxon>
        <taxon>Tracheophyta</taxon>
        <taxon>Spermatophyta</taxon>
        <taxon>Magnoliopsida</taxon>
        <taxon>eudicotyledons</taxon>
        <taxon>Gunneridae</taxon>
        <taxon>Pentapetalae</taxon>
        <taxon>Caryophyllales</taxon>
        <taxon>Caryophyllaceae</taxon>
        <taxon>Caryophylleae</taxon>
        <taxon>Saponaria</taxon>
    </lineage>
</organism>
<feature type="compositionally biased region" description="Basic and acidic residues" evidence="1">
    <location>
        <begin position="71"/>
        <end position="85"/>
    </location>
</feature>
<feature type="compositionally biased region" description="Low complexity" evidence="1">
    <location>
        <begin position="475"/>
        <end position="495"/>
    </location>
</feature>
<feature type="region of interest" description="Disordered" evidence="1">
    <location>
        <begin position="362"/>
        <end position="419"/>
    </location>
</feature>
<dbReference type="EMBL" id="JBDFQZ010000004">
    <property type="protein sequence ID" value="KAK9734967.1"/>
    <property type="molecule type" value="Genomic_DNA"/>
</dbReference>
<accession>A0AAW1LEW7</accession>
<feature type="region of interest" description="Disordered" evidence="1">
    <location>
        <begin position="65"/>
        <end position="140"/>
    </location>
</feature>
<feature type="compositionally biased region" description="Basic and acidic residues" evidence="1">
    <location>
        <begin position="365"/>
        <end position="384"/>
    </location>
</feature>
<feature type="region of interest" description="Disordered" evidence="1">
    <location>
        <begin position="474"/>
        <end position="504"/>
    </location>
</feature>
<dbReference type="InterPro" id="IPR009060">
    <property type="entry name" value="UBA-like_sf"/>
</dbReference>
<evidence type="ECO:0000313" key="3">
    <source>
        <dbReference type="EMBL" id="KAK9734967.1"/>
    </source>
</evidence>
<dbReference type="InterPro" id="IPR044277">
    <property type="entry name" value="GIP1"/>
</dbReference>
<comment type="caution">
    <text evidence="3">The sequence shown here is derived from an EMBL/GenBank/DDBJ whole genome shotgun (WGS) entry which is preliminary data.</text>
</comment>
<dbReference type="Proteomes" id="UP001443914">
    <property type="component" value="Unassembled WGS sequence"/>
</dbReference>
<evidence type="ECO:0000256" key="1">
    <source>
        <dbReference type="SAM" id="MobiDB-lite"/>
    </source>
</evidence>
<reference evidence="3" key="1">
    <citation type="submission" date="2024-03" db="EMBL/GenBank/DDBJ databases">
        <title>WGS assembly of Saponaria officinalis var. Norfolk2.</title>
        <authorList>
            <person name="Jenkins J."/>
            <person name="Shu S."/>
            <person name="Grimwood J."/>
            <person name="Barry K."/>
            <person name="Goodstein D."/>
            <person name="Schmutz J."/>
            <person name="Leebens-Mack J."/>
            <person name="Osbourn A."/>
        </authorList>
    </citation>
    <scope>NUCLEOTIDE SEQUENCE [LARGE SCALE GENOMIC DNA]</scope>
    <source>
        <strain evidence="3">JIC</strain>
    </source>
</reference>
<dbReference type="Pfam" id="PF06972">
    <property type="entry name" value="GIP1_N"/>
    <property type="match status" value="1"/>
</dbReference>
<dbReference type="InterPro" id="IPR009719">
    <property type="entry name" value="GIP1_N"/>
</dbReference>